<reference evidence="1" key="1">
    <citation type="journal article" date="2021" name="Genome Biol. Evol.">
        <title>The assembled and annotated genome of the fairy-ring fungus Marasmius oreades.</title>
        <authorList>
            <person name="Hiltunen M."/>
            <person name="Ament-Velasquez S.L."/>
            <person name="Johannesson H."/>
        </authorList>
    </citation>
    <scope>NUCLEOTIDE SEQUENCE</scope>
    <source>
        <strain evidence="1">03SP1</strain>
    </source>
</reference>
<dbReference type="EMBL" id="CM032184">
    <property type="protein sequence ID" value="KAG7093977.1"/>
    <property type="molecule type" value="Genomic_DNA"/>
</dbReference>
<dbReference type="KEGG" id="more:E1B28_007607"/>
<comment type="caution">
    <text evidence="1">The sequence shown here is derived from an EMBL/GenBank/DDBJ whole genome shotgun (WGS) entry which is preliminary data.</text>
</comment>
<protein>
    <submittedName>
        <fullName evidence="1">Uncharacterized protein</fullName>
    </submittedName>
</protein>
<dbReference type="Proteomes" id="UP001049176">
    <property type="component" value="Chromosome 4"/>
</dbReference>
<dbReference type="GeneID" id="66076683"/>
<dbReference type="RefSeq" id="XP_043010447.1">
    <property type="nucleotide sequence ID" value="XM_043152361.1"/>
</dbReference>
<dbReference type="AlphaFoldDB" id="A0A9P7UTM4"/>
<dbReference type="GO" id="GO:0016226">
    <property type="term" value="P:iron-sulfur cluster assembly"/>
    <property type="evidence" value="ECO:0007669"/>
    <property type="project" value="InterPro"/>
</dbReference>
<organism evidence="1 2">
    <name type="scientific">Marasmius oreades</name>
    <name type="common">fairy-ring Marasmius</name>
    <dbReference type="NCBI Taxonomy" id="181124"/>
    <lineage>
        <taxon>Eukaryota</taxon>
        <taxon>Fungi</taxon>
        <taxon>Dikarya</taxon>
        <taxon>Basidiomycota</taxon>
        <taxon>Agaricomycotina</taxon>
        <taxon>Agaricomycetes</taxon>
        <taxon>Agaricomycetidae</taxon>
        <taxon>Agaricales</taxon>
        <taxon>Marasmiineae</taxon>
        <taxon>Marasmiaceae</taxon>
        <taxon>Marasmius</taxon>
    </lineage>
</organism>
<evidence type="ECO:0000313" key="1">
    <source>
        <dbReference type="EMBL" id="KAG7093977.1"/>
    </source>
</evidence>
<gene>
    <name evidence="1" type="ORF">E1B28_007607</name>
</gene>
<proteinExistence type="predicted"/>
<dbReference type="InterPro" id="IPR002908">
    <property type="entry name" value="Frataxin/CyaY"/>
</dbReference>
<name>A0A9P7UTM4_9AGAR</name>
<evidence type="ECO:0000313" key="2">
    <source>
        <dbReference type="Proteomes" id="UP001049176"/>
    </source>
</evidence>
<dbReference type="OrthoDB" id="3060057at2759"/>
<dbReference type="GO" id="GO:0008199">
    <property type="term" value="F:ferric iron binding"/>
    <property type="evidence" value="ECO:0007669"/>
    <property type="project" value="InterPro"/>
</dbReference>
<dbReference type="PROSITE" id="PS50810">
    <property type="entry name" value="FRATAXIN_2"/>
    <property type="match status" value="1"/>
</dbReference>
<accession>A0A9P7UTM4</accession>
<sequence length="356" mass="40429">MNVQIPGPIDFFRSIAGQATPADKDWAPSSSSLPTGFDIGEYSQWVAFRDSQDFDKLVAESLSIHSDTVLGAVADIRRCLEAMRKSRSTYHDSDNRNARLKFFDNAPISIKRLWDARMNFFAGEKEIHSCKPQTSRIYIRGYISSILDSCLIDRRDQYVSISSNAIDLYYWLYLVSVETEERQHPDCEFSESVRKVLDLEKMWSKVVPQLFSDVDVQAFENRLIIALAPNPKPLMVADTAHVLYYMSPEIIGHIRPYVFKLFVYAVHTAFRNLLEGGQKSTEAHETIALTVLTLHGCRKRRGAQFIENLYQTSIPSNLSMFQSLAAKLVHPNVMIEVIIISAMTAFNMRNKGAGID</sequence>
<keyword evidence="2" id="KW-1185">Reference proteome</keyword>